<keyword evidence="2" id="KW-1185">Reference proteome</keyword>
<comment type="caution">
    <text evidence="1">The sequence shown here is derived from an EMBL/GenBank/DDBJ whole genome shotgun (WGS) entry which is preliminary data.</text>
</comment>
<proteinExistence type="predicted"/>
<evidence type="ECO:0000313" key="2">
    <source>
        <dbReference type="Proteomes" id="UP000789366"/>
    </source>
</evidence>
<organism evidence="1 2">
    <name type="scientific">Cetraspora pellucida</name>
    <dbReference type="NCBI Taxonomy" id="1433469"/>
    <lineage>
        <taxon>Eukaryota</taxon>
        <taxon>Fungi</taxon>
        <taxon>Fungi incertae sedis</taxon>
        <taxon>Mucoromycota</taxon>
        <taxon>Glomeromycotina</taxon>
        <taxon>Glomeromycetes</taxon>
        <taxon>Diversisporales</taxon>
        <taxon>Gigasporaceae</taxon>
        <taxon>Cetraspora</taxon>
    </lineage>
</organism>
<name>A0ACA9KA18_9GLOM</name>
<evidence type="ECO:0000313" key="1">
    <source>
        <dbReference type="EMBL" id="CAG8461721.1"/>
    </source>
</evidence>
<gene>
    <name evidence="1" type="ORF">SPELUC_LOCUS1289</name>
</gene>
<reference evidence="1" key="1">
    <citation type="submission" date="2021-06" db="EMBL/GenBank/DDBJ databases">
        <authorList>
            <person name="Kallberg Y."/>
            <person name="Tangrot J."/>
            <person name="Rosling A."/>
        </authorList>
    </citation>
    <scope>NUCLEOTIDE SEQUENCE</scope>
    <source>
        <strain evidence="1">28 12/20/2015</strain>
    </source>
</reference>
<dbReference type="EMBL" id="CAJVPW010000664">
    <property type="protein sequence ID" value="CAG8461721.1"/>
    <property type="molecule type" value="Genomic_DNA"/>
</dbReference>
<dbReference type="Proteomes" id="UP000789366">
    <property type="component" value="Unassembled WGS sequence"/>
</dbReference>
<sequence length="146" mass="17044">MVHAEFEDYITIDAGVDNNREKIIRHGFLEKTHNVMVMPLPVKGHGYSRHVIGMILGIPLLFLLIICPFLEFIDIQYSQYIPGKAKLGKFIVEGFAGMLDYLPKKEDMKWYNKWFASEESLESEFIVNQTDIVEWVQSTRRETFAR</sequence>
<protein>
    <submittedName>
        <fullName evidence="1">7035_t:CDS:1</fullName>
    </submittedName>
</protein>
<accession>A0ACA9KA18</accession>